<dbReference type="PANTHER" id="PTHR24096:SF149">
    <property type="entry name" value="AMP-BINDING DOMAIN-CONTAINING PROTEIN-RELATED"/>
    <property type="match status" value="1"/>
</dbReference>
<evidence type="ECO:0000313" key="5">
    <source>
        <dbReference type="EMBL" id="GEP59337.1"/>
    </source>
</evidence>
<name>A0A512NK63_9HYPH</name>
<keyword evidence="6" id="KW-1185">Reference proteome</keyword>
<dbReference type="Pfam" id="PF13193">
    <property type="entry name" value="AMP-binding_C"/>
    <property type="match status" value="1"/>
</dbReference>
<comment type="caution">
    <text evidence="5">The sequence shown here is derived from an EMBL/GenBank/DDBJ whole genome shotgun (WGS) entry which is preliminary data.</text>
</comment>
<evidence type="ECO:0000256" key="2">
    <source>
        <dbReference type="ARBA" id="ARBA00022598"/>
    </source>
</evidence>
<dbReference type="GO" id="GO:0016405">
    <property type="term" value="F:CoA-ligase activity"/>
    <property type="evidence" value="ECO:0007669"/>
    <property type="project" value="TreeGrafter"/>
</dbReference>
<evidence type="ECO:0000259" key="4">
    <source>
        <dbReference type="Pfam" id="PF13193"/>
    </source>
</evidence>
<dbReference type="Proteomes" id="UP000321058">
    <property type="component" value="Unassembled WGS sequence"/>
</dbReference>
<dbReference type="InterPro" id="IPR042099">
    <property type="entry name" value="ANL_N_sf"/>
</dbReference>
<sequence>MVTITQDNQGDAISRDVPRESLALIDAGGNGSERLYTYDDMFRLSGAVARGLSKRGLKRGDRVAILSANRAEFLLTFLGTMQAGLVSVPVNYKLPAETVAYIVDDCDAKLVIGDDTRLKLAPDSVPKVSFDKDFAALLDEGPFTPLKMQPEEPAMFLYTSGSTGRPKGVVLSHYSHLWAISQRVRRPVPQGQRSLVAAPLYHMNGLAMCQTTLNQGDTIVLLPQFTTRGYIEAAARHRVQFLTSVPTMIAMMLREKELLATNDLSAVEAVRMGSAPITQSLIDQVRTVFPKAAIGNGYGTTEAGPVVFGPHPDGVPQPELSTGYPHPEVQLRLVRDGKEVQGNDAEGGVLEMKCGALMTHYHKLPEVTAKAMTPDGYYRTGDVFRRDENGFFFFVGRADDMFVCGGENIYPGEVEKMLERHPGIHQAAVIPIPDELKGHKPIAFVVRANGADLDEQAVKSYALANAPAYQHPRQVIFIDEMPLAGTNKIDKRQLAQHLAKQIPTGGES</sequence>
<dbReference type="AlphaFoldDB" id="A0A512NK63"/>
<feature type="domain" description="AMP-binding enzyme C-terminal" evidence="4">
    <location>
        <begin position="413"/>
        <end position="488"/>
    </location>
</feature>
<comment type="similarity">
    <text evidence="1">Belongs to the ATP-dependent AMP-binding enzyme family.</text>
</comment>
<dbReference type="RefSeq" id="WP_147154695.1">
    <property type="nucleotide sequence ID" value="NZ_BKAJ01000127.1"/>
</dbReference>
<protein>
    <submittedName>
        <fullName evidence="5">Acetyl-CoA synthetase</fullName>
    </submittedName>
</protein>
<dbReference type="InterPro" id="IPR045851">
    <property type="entry name" value="AMP-bd_C_sf"/>
</dbReference>
<dbReference type="InterPro" id="IPR020845">
    <property type="entry name" value="AMP-binding_CS"/>
</dbReference>
<dbReference type="EMBL" id="BKAJ01000127">
    <property type="protein sequence ID" value="GEP59337.1"/>
    <property type="molecule type" value="Genomic_DNA"/>
</dbReference>
<gene>
    <name evidence="5" type="ORF">RSO01_65030</name>
</gene>
<dbReference type="InterPro" id="IPR025110">
    <property type="entry name" value="AMP-bd_C"/>
</dbReference>
<dbReference type="PROSITE" id="PS00455">
    <property type="entry name" value="AMP_BINDING"/>
    <property type="match status" value="1"/>
</dbReference>
<proteinExistence type="inferred from homology"/>
<dbReference type="SUPFAM" id="SSF56801">
    <property type="entry name" value="Acetyl-CoA synthetase-like"/>
    <property type="match status" value="1"/>
</dbReference>
<keyword evidence="2" id="KW-0436">Ligase</keyword>
<evidence type="ECO:0000256" key="1">
    <source>
        <dbReference type="ARBA" id="ARBA00006432"/>
    </source>
</evidence>
<dbReference type="InterPro" id="IPR000873">
    <property type="entry name" value="AMP-dep_synth/lig_dom"/>
</dbReference>
<dbReference type="Gene3D" id="3.30.300.30">
    <property type="match status" value="1"/>
</dbReference>
<dbReference type="Pfam" id="PF00501">
    <property type="entry name" value="AMP-binding"/>
    <property type="match status" value="1"/>
</dbReference>
<dbReference type="Gene3D" id="3.40.50.12780">
    <property type="entry name" value="N-terminal domain of ligase-like"/>
    <property type="match status" value="1"/>
</dbReference>
<reference evidence="5 6" key="1">
    <citation type="submission" date="2019-07" db="EMBL/GenBank/DDBJ databases">
        <title>Whole genome shotgun sequence of Reyranella soli NBRC 108950.</title>
        <authorList>
            <person name="Hosoyama A."/>
            <person name="Uohara A."/>
            <person name="Ohji S."/>
            <person name="Ichikawa N."/>
        </authorList>
    </citation>
    <scope>NUCLEOTIDE SEQUENCE [LARGE SCALE GENOMIC DNA]</scope>
    <source>
        <strain evidence="5 6">NBRC 108950</strain>
    </source>
</reference>
<organism evidence="5 6">
    <name type="scientific">Reyranella soli</name>
    <dbReference type="NCBI Taxonomy" id="1230389"/>
    <lineage>
        <taxon>Bacteria</taxon>
        <taxon>Pseudomonadati</taxon>
        <taxon>Pseudomonadota</taxon>
        <taxon>Alphaproteobacteria</taxon>
        <taxon>Hyphomicrobiales</taxon>
        <taxon>Reyranellaceae</taxon>
        <taxon>Reyranella</taxon>
    </lineage>
</organism>
<accession>A0A512NK63</accession>
<feature type="domain" description="AMP-dependent synthetase/ligase" evidence="3">
    <location>
        <begin position="20"/>
        <end position="361"/>
    </location>
</feature>
<dbReference type="OrthoDB" id="9770470at2"/>
<evidence type="ECO:0000313" key="6">
    <source>
        <dbReference type="Proteomes" id="UP000321058"/>
    </source>
</evidence>
<dbReference type="PANTHER" id="PTHR24096">
    <property type="entry name" value="LONG-CHAIN-FATTY-ACID--COA LIGASE"/>
    <property type="match status" value="1"/>
</dbReference>
<evidence type="ECO:0000259" key="3">
    <source>
        <dbReference type="Pfam" id="PF00501"/>
    </source>
</evidence>